<evidence type="ECO:0000313" key="1">
    <source>
        <dbReference type="EMBL" id="QCY70098.1"/>
    </source>
</evidence>
<dbReference type="OrthoDB" id="1440784at2"/>
<proteinExistence type="predicted"/>
<dbReference type="AlphaFoldDB" id="A0A5B7X5S9"/>
<dbReference type="EMBL" id="CP040812">
    <property type="protein sequence ID" value="QCY70098.1"/>
    <property type="molecule type" value="Genomic_DNA"/>
</dbReference>
<accession>A0A5B7X5S9</accession>
<protein>
    <submittedName>
        <fullName evidence="1">Uncharacterized protein</fullName>
    </submittedName>
</protein>
<dbReference type="Proteomes" id="UP000309016">
    <property type="component" value="Chromosome"/>
</dbReference>
<name>A0A5B7X5S9_9FLAO</name>
<evidence type="ECO:0000313" key="2">
    <source>
        <dbReference type="Proteomes" id="UP000309016"/>
    </source>
</evidence>
<organism evidence="1 2">
    <name type="scientific">Antarcticibacterium flavum</name>
    <dbReference type="NCBI Taxonomy" id="2058175"/>
    <lineage>
        <taxon>Bacteria</taxon>
        <taxon>Pseudomonadati</taxon>
        <taxon>Bacteroidota</taxon>
        <taxon>Flavobacteriia</taxon>
        <taxon>Flavobacteriales</taxon>
        <taxon>Flavobacteriaceae</taxon>
        <taxon>Antarcticibacterium</taxon>
    </lineage>
</organism>
<sequence length="109" mass="12689">MSNFTPELIIDDLKNLISYSIDNQEQEKQKFENLHCAILEKYFDARDIKINYLAKTIDLKLPMSNSNYTAITFECLDLNNFLQACLKNDKESLHFYQALLNNYNTVVAA</sequence>
<dbReference type="KEGG" id="afla:FHG64_12185"/>
<dbReference type="RefSeq" id="WP_139066660.1">
    <property type="nucleotide sequence ID" value="NZ_CP040812.1"/>
</dbReference>
<reference evidence="1 2" key="1">
    <citation type="submission" date="2019-06" db="EMBL/GenBank/DDBJ databases">
        <title>Complete genome sequence of Antarcticibacterium flavum KCTC 52984T from an Antarctic marine sediment.</title>
        <authorList>
            <person name="Lee Y.M."/>
            <person name="Shin S.C."/>
        </authorList>
    </citation>
    <scope>NUCLEOTIDE SEQUENCE [LARGE SCALE GENOMIC DNA]</scope>
    <source>
        <strain evidence="1 2">KCTC 52984</strain>
    </source>
</reference>
<keyword evidence="2" id="KW-1185">Reference proteome</keyword>
<gene>
    <name evidence="1" type="ORF">FHG64_12185</name>
</gene>